<gene>
    <name evidence="1" type="ORF">METZ01_LOCUS319395</name>
</gene>
<accession>A0A382P3Y1</accession>
<organism evidence="1">
    <name type="scientific">marine metagenome</name>
    <dbReference type="NCBI Taxonomy" id="408172"/>
    <lineage>
        <taxon>unclassified sequences</taxon>
        <taxon>metagenomes</taxon>
        <taxon>ecological metagenomes</taxon>
    </lineage>
</organism>
<dbReference type="PANTHER" id="PTHR35446:SF2">
    <property type="entry name" value="CARBOXYMUCONOLACTONE DECARBOXYLASE-LIKE DOMAIN-CONTAINING PROTEIN"/>
    <property type="match status" value="1"/>
</dbReference>
<dbReference type="InterPro" id="IPR029032">
    <property type="entry name" value="AhpD-like"/>
</dbReference>
<sequence length="183" mass="20069">MPFFKSLPDDAGPSNVFSAYPEIFGHWAEMGEALINGPSPLTPGEREMIQAYVAGLMEVRYAHVAHVAAAEAQGIEPGLVGKLMEDPDTAPLDGKLRPLFAFVRKHVLTPNDLTQDDADAVFAAGWDEKALHDTIVVTARMTFMARIVTGYGFTPMSPEKARENAEKRARLGYVNLYPTFVKC</sequence>
<name>A0A382P3Y1_9ZZZZ</name>
<dbReference type="SUPFAM" id="SSF69118">
    <property type="entry name" value="AhpD-like"/>
    <property type="match status" value="1"/>
</dbReference>
<reference evidence="1" key="1">
    <citation type="submission" date="2018-05" db="EMBL/GenBank/DDBJ databases">
        <authorList>
            <person name="Lanie J.A."/>
            <person name="Ng W.-L."/>
            <person name="Kazmierczak K.M."/>
            <person name="Andrzejewski T.M."/>
            <person name="Davidsen T.M."/>
            <person name="Wayne K.J."/>
            <person name="Tettelin H."/>
            <person name="Glass J.I."/>
            <person name="Rusch D."/>
            <person name="Podicherti R."/>
            <person name="Tsui H.-C.T."/>
            <person name="Winkler M.E."/>
        </authorList>
    </citation>
    <scope>NUCLEOTIDE SEQUENCE</scope>
</reference>
<dbReference type="Gene3D" id="1.20.1290.10">
    <property type="entry name" value="AhpD-like"/>
    <property type="match status" value="1"/>
</dbReference>
<evidence type="ECO:0000313" key="1">
    <source>
        <dbReference type="EMBL" id="SVC66541.1"/>
    </source>
</evidence>
<protein>
    <recommendedName>
        <fullName evidence="2">Carboxymuconolactone decarboxylase-like domain-containing protein</fullName>
    </recommendedName>
</protein>
<dbReference type="EMBL" id="UINC01103842">
    <property type="protein sequence ID" value="SVC66541.1"/>
    <property type="molecule type" value="Genomic_DNA"/>
</dbReference>
<dbReference type="PANTHER" id="PTHR35446">
    <property type="entry name" value="SI:CH211-175M2.5"/>
    <property type="match status" value="1"/>
</dbReference>
<proteinExistence type="predicted"/>
<evidence type="ECO:0008006" key="2">
    <source>
        <dbReference type="Google" id="ProtNLM"/>
    </source>
</evidence>
<dbReference type="AlphaFoldDB" id="A0A382P3Y1"/>